<dbReference type="RefSeq" id="WP_006747673.1">
    <property type="nucleotide sequence ID" value="NZ_CP007029.1"/>
</dbReference>
<proteinExistence type="predicted"/>
<dbReference type="Pfam" id="PF11127">
    <property type="entry name" value="YgaP-like_TM"/>
    <property type="match status" value="1"/>
</dbReference>
<accession>W0DHW4</accession>
<dbReference type="KEGG" id="tti:THITH_07885"/>
<organism evidence="3 4">
    <name type="scientific">Thioalkalivibrio paradoxus ARh 1</name>
    <dbReference type="NCBI Taxonomy" id="713585"/>
    <lineage>
        <taxon>Bacteria</taxon>
        <taxon>Pseudomonadati</taxon>
        <taxon>Pseudomonadota</taxon>
        <taxon>Gammaproteobacteria</taxon>
        <taxon>Chromatiales</taxon>
        <taxon>Ectothiorhodospiraceae</taxon>
        <taxon>Thioalkalivibrio</taxon>
    </lineage>
</organism>
<dbReference type="EMBL" id="CP007029">
    <property type="protein sequence ID" value="AHE98194.1"/>
    <property type="molecule type" value="Genomic_DNA"/>
</dbReference>
<evidence type="ECO:0000313" key="4">
    <source>
        <dbReference type="Proteomes" id="UP000005289"/>
    </source>
</evidence>
<dbReference type="OrthoDB" id="9804804at2"/>
<keyword evidence="1" id="KW-1133">Transmembrane helix</keyword>
<keyword evidence="4" id="KW-1185">Reference proteome</keyword>
<protein>
    <submittedName>
        <fullName evidence="3">Membrane protein</fullName>
    </submittedName>
</protein>
<keyword evidence="1" id="KW-0472">Membrane</keyword>
<dbReference type="HOGENOM" id="CLU_176022_4_1_6"/>
<feature type="domain" description="Inner membrane protein YgaP-like transmembrane" evidence="2">
    <location>
        <begin position="6"/>
        <end position="65"/>
    </location>
</feature>
<gene>
    <name evidence="3" type="ORF">THITH_07885</name>
</gene>
<keyword evidence="1" id="KW-0812">Transmembrane</keyword>
<dbReference type="AlphaFoldDB" id="W0DHW4"/>
<dbReference type="STRING" id="713585.THITH_07885"/>
<name>W0DHW4_9GAMM</name>
<evidence type="ECO:0000259" key="2">
    <source>
        <dbReference type="Pfam" id="PF11127"/>
    </source>
</evidence>
<dbReference type="Proteomes" id="UP000005289">
    <property type="component" value="Chromosome"/>
</dbReference>
<feature type="transmembrane region" description="Helical" evidence="1">
    <location>
        <begin position="35"/>
        <end position="58"/>
    </location>
</feature>
<evidence type="ECO:0000256" key="1">
    <source>
        <dbReference type="SAM" id="Phobius"/>
    </source>
</evidence>
<evidence type="ECO:0000313" key="3">
    <source>
        <dbReference type="EMBL" id="AHE98194.1"/>
    </source>
</evidence>
<sequence>MTLTPTVNVGGIDRGLRIVVGVLLLSLVFTGPETLWGLLGIIPLATGLFRWCPAYGLLGMNTCKTPKRR</sequence>
<dbReference type="InterPro" id="IPR021309">
    <property type="entry name" value="YgaP-like_TM"/>
</dbReference>
<reference evidence="3 4" key="1">
    <citation type="submission" date="2013-12" db="EMBL/GenBank/DDBJ databases">
        <authorList>
            <consortium name="DOE Joint Genome Institute"/>
            <person name="Muyzer G."/>
            <person name="Huntemann M."/>
            <person name="Han J."/>
            <person name="Chen A."/>
            <person name="Kyrpides N."/>
            <person name="Mavromatis K."/>
            <person name="Markowitz V."/>
            <person name="Palaniappan K."/>
            <person name="Ivanova N."/>
            <person name="Schaumberg A."/>
            <person name="Pati A."/>
            <person name="Liolios K."/>
            <person name="Nordberg H.P."/>
            <person name="Cantor M.N."/>
            <person name="Hua S.X."/>
            <person name="Woyke T."/>
        </authorList>
    </citation>
    <scope>NUCLEOTIDE SEQUENCE [LARGE SCALE GENOMIC DNA]</scope>
    <source>
        <strain evidence="3 4">ARh 1</strain>
    </source>
</reference>